<dbReference type="Proteomes" id="UP001629392">
    <property type="component" value="Unassembled WGS sequence"/>
</dbReference>
<gene>
    <name evidence="1" type="ORF">PQQ73_18075</name>
</gene>
<evidence type="ECO:0000313" key="1">
    <source>
        <dbReference type="EMBL" id="MFM0718242.1"/>
    </source>
</evidence>
<dbReference type="EMBL" id="JAQQCL010000013">
    <property type="protein sequence ID" value="MFM0718242.1"/>
    <property type="molecule type" value="Genomic_DNA"/>
</dbReference>
<proteinExistence type="predicted"/>
<protein>
    <submittedName>
        <fullName evidence="1">Uncharacterized protein</fullName>
    </submittedName>
</protein>
<reference evidence="1 2" key="1">
    <citation type="journal article" date="2024" name="Chem. Sci.">
        <title>Discovery of megapolipeptins by genome mining of a Burkholderiales bacteria collection.</title>
        <authorList>
            <person name="Paulo B.S."/>
            <person name="Recchia M.J.J."/>
            <person name="Lee S."/>
            <person name="Fergusson C.H."/>
            <person name="Romanowski S.B."/>
            <person name="Hernandez A."/>
            <person name="Krull N."/>
            <person name="Liu D.Y."/>
            <person name="Cavanagh H."/>
            <person name="Bos A."/>
            <person name="Gray C.A."/>
            <person name="Murphy B.T."/>
            <person name="Linington R.G."/>
            <person name="Eustaquio A.S."/>
        </authorList>
    </citation>
    <scope>NUCLEOTIDE SEQUENCE [LARGE SCALE GENOMIC DNA]</scope>
    <source>
        <strain evidence="1 2">RL17-350-BIC-E</strain>
    </source>
</reference>
<name>A0ABW9EGU7_9BURK</name>
<comment type="caution">
    <text evidence="1">The sequence shown here is derived from an EMBL/GenBank/DDBJ whole genome shotgun (WGS) entry which is preliminary data.</text>
</comment>
<keyword evidence="2" id="KW-1185">Reference proteome</keyword>
<accession>A0ABW9EGU7</accession>
<sequence length="219" mass="23836">MLATVLGDLQELAYYDAPDYPFEERIPALADIAELARKLAERYIQSIGVHHPSNARCELVIFGFCIKSSNFKVFRVSNSPDTPASVGIEELPVGDSDLIILGDRKAAIRERVLSLRTRFEVGSANWRRAPITALAAILREGETGSIGGYLQLCTAFRDDVRHLTITAPGEGQFPFIGFDLYRDIGHIGGFSPALSFGLSAPGPDGWAELTRDPDSAAGR</sequence>
<dbReference type="RefSeq" id="WP_408154108.1">
    <property type="nucleotide sequence ID" value="NZ_JAQQCL010000013.1"/>
</dbReference>
<organism evidence="1 2">
    <name type="scientific">Paraburkholderia strydomiana</name>
    <dbReference type="NCBI Taxonomy" id="1245417"/>
    <lineage>
        <taxon>Bacteria</taxon>
        <taxon>Pseudomonadati</taxon>
        <taxon>Pseudomonadota</taxon>
        <taxon>Betaproteobacteria</taxon>
        <taxon>Burkholderiales</taxon>
        <taxon>Burkholderiaceae</taxon>
        <taxon>Paraburkholderia</taxon>
    </lineage>
</organism>
<evidence type="ECO:0000313" key="2">
    <source>
        <dbReference type="Proteomes" id="UP001629392"/>
    </source>
</evidence>